<feature type="transmembrane region" description="Helical" evidence="1">
    <location>
        <begin position="162"/>
        <end position="183"/>
    </location>
</feature>
<keyword evidence="1" id="KW-1133">Transmembrane helix</keyword>
<feature type="transmembrane region" description="Helical" evidence="1">
    <location>
        <begin position="195"/>
        <end position="215"/>
    </location>
</feature>
<dbReference type="Proteomes" id="UP000275199">
    <property type="component" value="Unassembled WGS sequence"/>
</dbReference>
<dbReference type="Pfam" id="PF05145">
    <property type="entry name" value="AbrB"/>
    <property type="match status" value="1"/>
</dbReference>
<sequence length="219" mass="23413">MHRITLVILFNVQHPQGAQAGYGAVTARLPQAGKLIRTSKPPAAPSCRLPTDLGLLAWLMPLGGLAALLLRRLRQPNPWMLGPLMVCAGAGVLLDINIALPTGASDVGQWLIGSALGCHFDRAFFRKAPAFLLRVLLFTLLAMLVAAGAATLLSTLGDVDRISLMLGMMPGGITQLCLTAEALQLSVAIVTALQVLRLFLVMFLAEPLFVLWQRFSPGK</sequence>
<evidence type="ECO:0000256" key="1">
    <source>
        <dbReference type="SAM" id="Phobius"/>
    </source>
</evidence>
<keyword evidence="1" id="KW-0812">Transmembrane</keyword>
<dbReference type="EMBL" id="RKKU01000005">
    <property type="protein sequence ID" value="ROZ86413.1"/>
    <property type="molecule type" value="Genomic_DNA"/>
</dbReference>
<name>A0ABX9XJW2_9PSED</name>
<feature type="transmembrane region" description="Helical" evidence="1">
    <location>
        <begin position="131"/>
        <end position="156"/>
    </location>
</feature>
<organism evidence="2 3">
    <name type="scientific">Pseudomonas neustonica</name>
    <dbReference type="NCBI Taxonomy" id="2487346"/>
    <lineage>
        <taxon>Bacteria</taxon>
        <taxon>Pseudomonadati</taxon>
        <taxon>Pseudomonadota</taxon>
        <taxon>Gammaproteobacteria</taxon>
        <taxon>Pseudomonadales</taxon>
        <taxon>Pseudomonadaceae</taxon>
        <taxon>Pseudomonas</taxon>
    </lineage>
</organism>
<reference evidence="2 3" key="1">
    <citation type="submission" date="2018-11" db="EMBL/GenBank/DDBJ databases">
        <authorList>
            <person name="Jang G.I."/>
            <person name="Hwang C.Y."/>
        </authorList>
    </citation>
    <scope>NUCLEOTIDE SEQUENCE [LARGE SCALE GENOMIC DNA]</scope>
    <source>
        <strain evidence="2 3">SSM26</strain>
    </source>
</reference>
<dbReference type="InterPro" id="IPR007820">
    <property type="entry name" value="AbrB_fam"/>
</dbReference>
<evidence type="ECO:0000313" key="2">
    <source>
        <dbReference type="EMBL" id="ROZ86413.1"/>
    </source>
</evidence>
<evidence type="ECO:0008006" key="4">
    <source>
        <dbReference type="Google" id="ProtNLM"/>
    </source>
</evidence>
<keyword evidence="1" id="KW-0472">Membrane</keyword>
<dbReference type="NCBIfam" id="TIGR03082">
    <property type="entry name" value="Gneg_AbrB_dup"/>
    <property type="match status" value="1"/>
</dbReference>
<comment type="caution">
    <text evidence="2">The sequence shown here is derived from an EMBL/GenBank/DDBJ whole genome shotgun (WGS) entry which is preliminary data.</text>
</comment>
<keyword evidence="3" id="KW-1185">Reference proteome</keyword>
<dbReference type="InterPro" id="IPR017516">
    <property type="entry name" value="AbrB_dup"/>
</dbReference>
<proteinExistence type="predicted"/>
<dbReference type="PANTHER" id="PTHR38457:SF1">
    <property type="entry name" value="REGULATOR ABRB-RELATED"/>
    <property type="match status" value="1"/>
</dbReference>
<accession>A0ABX9XJW2</accession>
<evidence type="ECO:0000313" key="3">
    <source>
        <dbReference type="Proteomes" id="UP000275199"/>
    </source>
</evidence>
<gene>
    <name evidence="2" type="ORF">EF096_06675</name>
</gene>
<dbReference type="PANTHER" id="PTHR38457">
    <property type="entry name" value="REGULATOR ABRB-RELATED"/>
    <property type="match status" value="1"/>
</dbReference>
<feature type="transmembrane region" description="Helical" evidence="1">
    <location>
        <begin position="53"/>
        <end position="70"/>
    </location>
</feature>
<protein>
    <recommendedName>
        <fullName evidence="4">AbrB family transcriptional regulator</fullName>
    </recommendedName>
</protein>